<dbReference type="InterPro" id="IPR029021">
    <property type="entry name" value="Prot-tyrosine_phosphatase-like"/>
</dbReference>
<accession>D8JTH7</accession>
<organism evidence="2 3">
    <name type="scientific">Hyphomicrobium denitrificans (strain ATCC 51888 / DSM 1869 / NCIMB 11706 / TK 0415)</name>
    <dbReference type="NCBI Taxonomy" id="582899"/>
    <lineage>
        <taxon>Bacteria</taxon>
        <taxon>Pseudomonadati</taxon>
        <taxon>Pseudomonadota</taxon>
        <taxon>Alphaproteobacteria</taxon>
        <taxon>Hyphomicrobiales</taxon>
        <taxon>Hyphomicrobiaceae</taxon>
        <taxon>Hyphomicrobium</taxon>
    </lineage>
</organism>
<proteinExistence type="predicted"/>
<protein>
    <recommendedName>
        <fullName evidence="1">Beta-lactamase hydrolase-like protein phosphatase-like domain-containing protein</fullName>
    </recommendedName>
</protein>
<dbReference type="CDD" id="cd14503">
    <property type="entry name" value="PTP-bact"/>
    <property type="match status" value="1"/>
</dbReference>
<dbReference type="GO" id="GO:0016787">
    <property type="term" value="F:hydrolase activity"/>
    <property type="evidence" value="ECO:0007669"/>
    <property type="project" value="InterPro"/>
</dbReference>
<evidence type="ECO:0000313" key="3">
    <source>
        <dbReference type="Proteomes" id="UP000002033"/>
    </source>
</evidence>
<dbReference type="EMBL" id="CP002083">
    <property type="protein sequence ID" value="ADJ22539.1"/>
    <property type="molecule type" value="Genomic_DNA"/>
</dbReference>
<dbReference type="SUPFAM" id="SSF52799">
    <property type="entry name" value="(Phosphotyrosine protein) phosphatases II"/>
    <property type="match status" value="1"/>
</dbReference>
<feature type="domain" description="Beta-lactamase hydrolase-like protein phosphatase-like" evidence="1">
    <location>
        <begin position="4"/>
        <end position="110"/>
    </location>
</feature>
<dbReference type="Gene3D" id="3.90.190.10">
    <property type="entry name" value="Protein tyrosine phosphatase superfamily"/>
    <property type="match status" value="1"/>
</dbReference>
<dbReference type="OrthoDB" id="9805710at2"/>
<reference evidence="3" key="1">
    <citation type="journal article" date="2011" name="J. Bacteriol.">
        <title>Genome sequences of eight morphologically diverse alphaproteobacteria.</title>
        <authorList>
            <consortium name="US DOE Joint Genome Institute"/>
            <person name="Brown P.J."/>
            <person name="Kysela D.T."/>
            <person name="Buechlein A."/>
            <person name="Hemmerich C."/>
            <person name="Brun Y.V."/>
        </authorList>
    </citation>
    <scope>NUCLEOTIDE SEQUENCE [LARGE SCALE GENOMIC DNA]</scope>
    <source>
        <strain evidence="3">ATCC 51888 / DSM 1869 / NCIB 11706 / TK 0415</strain>
    </source>
</reference>
<dbReference type="AlphaFoldDB" id="D8JTH7"/>
<dbReference type="Pfam" id="PF04273">
    <property type="entry name" value="BLH_phosphatase"/>
    <property type="match status" value="1"/>
</dbReference>
<keyword evidence="3" id="KW-1185">Reference proteome</keyword>
<gene>
    <name evidence="2" type="ordered locus">Hden_0719</name>
</gene>
<dbReference type="eggNOG" id="COG3453">
    <property type="taxonomic scope" value="Bacteria"/>
</dbReference>
<dbReference type="RefSeq" id="WP_013214754.1">
    <property type="nucleotide sequence ID" value="NC_014313.1"/>
</dbReference>
<name>D8JTH7_HYPDA</name>
<sequence length="149" mass="16283">MEIKELGENLFVAAQISPSDLETLAARGFRSVISNRPDGEAPDQASFADISREAHRNGMEVRYIPVVASKISPDDVSAFRLALAALPKPILAYCRTGTRSTFLWALSEAASRSLEEIATRANAAGYDLKNIETRLQEMASQRQSQNVEG</sequence>
<evidence type="ECO:0000313" key="2">
    <source>
        <dbReference type="EMBL" id="ADJ22539.1"/>
    </source>
</evidence>
<dbReference type="Proteomes" id="UP000002033">
    <property type="component" value="Chromosome"/>
</dbReference>
<dbReference type="InterPro" id="IPR005939">
    <property type="entry name" value="BLH_phosphatase-like"/>
</dbReference>
<evidence type="ECO:0000259" key="1">
    <source>
        <dbReference type="Pfam" id="PF04273"/>
    </source>
</evidence>
<dbReference type="KEGG" id="hdn:Hden_0719"/>
<dbReference type="STRING" id="582899.Hden_0719"/>
<dbReference type="NCBIfam" id="TIGR01244">
    <property type="entry name" value="TIGR01244 family sulfur transferase"/>
    <property type="match status" value="1"/>
</dbReference>
<dbReference type="HOGENOM" id="CLU_105726_3_0_5"/>